<evidence type="ECO:0000256" key="2">
    <source>
        <dbReference type="SAM" id="SignalP"/>
    </source>
</evidence>
<feature type="domain" description="Copper amine oxidase-like N-terminal" evidence="3">
    <location>
        <begin position="63"/>
        <end position="116"/>
    </location>
</feature>
<dbReference type="OrthoDB" id="337615at2"/>
<dbReference type="InterPro" id="IPR012854">
    <property type="entry name" value="Cu_amine_oxidase-like_N"/>
</dbReference>
<evidence type="ECO:0000259" key="3">
    <source>
        <dbReference type="Pfam" id="PF07833"/>
    </source>
</evidence>
<evidence type="ECO:0000256" key="1">
    <source>
        <dbReference type="SAM" id="MobiDB-lite"/>
    </source>
</evidence>
<organism evidence="4 5">
    <name type="scientific">Paenibacillus sambharensis</name>
    <dbReference type="NCBI Taxonomy" id="1803190"/>
    <lineage>
        <taxon>Bacteria</taxon>
        <taxon>Bacillati</taxon>
        <taxon>Bacillota</taxon>
        <taxon>Bacilli</taxon>
        <taxon>Bacillales</taxon>
        <taxon>Paenibacillaceae</taxon>
        <taxon>Paenibacillus</taxon>
    </lineage>
</organism>
<keyword evidence="5" id="KW-1185">Reference proteome</keyword>
<comment type="caution">
    <text evidence="4">The sequence shown here is derived from an EMBL/GenBank/DDBJ whole genome shotgun (WGS) entry which is preliminary data.</text>
</comment>
<protein>
    <recommendedName>
        <fullName evidence="3">Copper amine oxidase-like N-terminal domain-containing protein</fullName>
    </recommendedName>
</protein>
<dbReference type="AlphaFoldDB" id="A0A2W1LDG8"/>
<dbReference type="Proteomes" id="UP000249522">
    <property type="component" value="Unassembled WGS sequence"/>
</dbReference>
<dbReference type="Pfam" id="PF07833">
    <property type="entry name" value="Cu_amine_oxidN1"/>
    <property type="match status" value="1"/>
</dbReference>
<feature type="compositionally biased region" description="Low complexity" evidence="1">
    <location>
        <begin position="107"/>
        <end position="137"/>
    </location>
</feature>
<keyword evidence="2" id="KW-0732">Signal</keyword>
<dbReference type="EMBL" id="QKRB01000060">
    <property type="protein sequence ID" value="PZD93105.1"/>
    <property type="molecule type" value="Genomic_DNA"/>
</dbReference>
<name>A0A2W1LDG8_9BACL</name>
<accession>A0A2W1LDG8</accession>
<dbReference type="RefSeq" id="WP_111149747.1">
    <property type="nucleotide sequence ID" value="NZ_QKRB01000060.1"/>
</dbReference>
<evidence type="ECO:0000313" key="5">
    <source>
        <dbReference type="Proteomes" id="UP000249522"/>
    </source>
</evidence>
<evidence type="ECO:0000313" key="4">
    <source>
        <dbReference type="EMBL" id="PZD93105.1"/>
    </source>
</evidence>
<proteinExistence type="predicted"/>
<feature type="signal peptide" evidence="2">
    <location>
        <begin position="1"/>
        <end position="23"/>
    </location>
</feature>
<sequence>MKKIRMKKSAFAATLVATSLVFGAVGAFGATGLQKITAYLNHDIKFNLNSSVWTPRSADGSKITPITYEGTTYLPARAIADAVGTDIGWNGSTKTISIGEGAADAEAGSSTGAVTGTPTTPSTGTTTGTTTGSTAASKNKGSLSDPIALGTSYTYTDKSDYKPEKNGSYGATYTITVHKAAPITSAGFEALGLKQPDNTDEVNYMLVDLTIKIADAWFKAGTDAKDMYLNIYRPNIWGTRSTDGTESVIGSNDLGFEGSLYTKEREQTVGIKVAPGEKKSYEVTGQAIVGVPKDKPGLLAFRKQAQGIEYNDSFIYFKLK</sequence>
<feature type="region of interest" description="Disordered" evidence="1">
    <location>
        <begin position="107"/>
        <end position="141"/>
    </location>
</feature>
<gene>
    <name evidence="4" type="ORF">DNH61_25345</name>
</gene>
<feature type="chain" id="PRO_5038347120" description="Copper amine oxidase-like N-terminal domain-containing protein" evidence="2">
    <location>
        <begin position="24"/>
        <end position="320"/>
    </location>
</feature>
<reference evidence="4 5" key="1">
    <citation type="submission" date="2018-06" db="EMBL/GenBank/DDBJ databases">
        <title>Paenibacillus imtechensis sp. nov.</title>
        <authorList>
            <person name="Pinnaka A.K."/>
            <person name="Singh H."/>
            <person name="Kaur M."/>
        </authorList>
    </citation>
    <scope>NUCLEOTIDE SEQUENCE [LARGE SCALE GENOMIC DNA]</scope>
    <source>
        <strain evidence="4 5">SMB1</strain>
    </source>
</reference>